<protein>
    <submittedName>
        <fullName evidence="1">Uncharacterized protein</fullName>
    </submittedName>
</protein>
<proteinExistence type="predicted"/>
<sequence length="237" mass="26766">MDQQSADTACPTTGQVATFKLIQLPIDLVFYVFSEFVKSSGTIPQDTEERGYHDDSSLINDTLRQEEKLTLPLLRVSKLFCRITLGYMLGPSASILGFKGLEVQYKRRNMFPGIPSHFSYRATRKDARTSPNGAPANRPELPFLNLVQTLIIGPQPQRGTITQDFDFGAEPPTRLMKAILGALGEDPRLRKLIISGDALNPMEEETVEFEELETIRSQKLAEDRWAQYQSRIPHYLC</sequence>
<dbReference type="EMBL" id="ML119173">
    <property type="protein sequence ID" value="RPB07877.1"/>
    <property type="molecule type" value="Genomic_DNA"/>
</dbReference>
<dbReference type="AlphaFoldDB" id="A0A3N4KBI5"/>
<dbReference type="Proteomes" id="UP000277580">
    <property type="component" value="Unassembled WGS sequence"/>
</dbReference>
<accession>A0A3N4KBI5</accession>
<evidence type="ECO:0000313" key="1">
    <source>
        <dbReference type="EMBL" id="RPB07877.1"/>
    </source>
</evidence>
<keyword evidence="2" id="KW-1185">Reference proteome</keyword>
<gene>
    <name evidence="1" type="ORF">P167DRAFT_549399</name>
</gene>
<dbReference type="InParanoid" id="A0A3N4KBI5"/>
<reference evidence="1 2" key="1">
    <citation type="journal article" date="2018" name="Nat. Ecol. Evol.">
        <title>Pezizomycetes genomes reveal the molecular basis of ectomycorrhizal truffle lifestyle.</title>
        <authorList>
            <person name="Murat C."/>
            <person name="Payen T."/>
            <person name="Noel B."/>
            <person name="Kuo A."/>
            <person name="Morin E."/>
            <person name="Chen J."/>
            <person name="Kohler A."/>
            <person name="Krizsan K."/>
            <person name="Balestrini R."/>
            <person name="Da Silva C."/>
            <person name="Montanini B."/>
            <person name="Hainaut M."/>
            <person name="Levati E."/>
            <person name="Barry K.W."/>
            <person name="Belfiori B."/>
            <person name="Cichocki N."/>
            <person name="Clum A."/>
            <person name="Dockter R.B."/>
            <person name="Fauchery L."/>
            <person name="Guy J."/>
            <person name="Iotti M."/>
            <person name="Le Tacon F."/>
            <person name="Lindquist E.A."/>
            <person name="Lipzen A."/>
            <person name="Malagnac F."/>
            <person name="Mello A."/>
            <person name="Molinier V."/>
            <person name="Miyauchi S."/>
            <person name="Poulain J."/>
            <person name="Riccioni C."/>
            <person name="Rubini A."/>
            <person name="Sitrit Y."/>
            <person name="Splivallo R."/>
            <person name="Traeger S."/>
            <person name="Wang M."/>
            <person name="Zifcakova L."/>
            <person name="Wipf D."/>
            <person name="Zambonelli A."/>
            <person name="Paolocci F."/>
            <person name="Nowrousian M."/>
            <person name="Ottonello S."/>
            <person name="Baldrian P."/>
            <person name="Spatafora J.W."/>
            <person name="Henrissat B."/>
            <person name="Nagy L.G."/>
            <person name="Aury J.M."/>
            <person name="Wincker P."/>
            <person name="Grigoriev I.V."/>
            <person name="Bonfante P."/>
            <person name="Martin F.M."/>
        </authorList>
    </citation>
    <scope>NUCLEOTIDE SEQUENCE [LARGE SCALE GENOMIC DNA]</scope>
    <source>
        <strain evidence="1 2">CCBAS932</strain>
    </source>
</reference>
<evidence type="ECO:0000313" key="2">
    <source>
        <dbReference type="Proteomes" id="UP000277580"/>
    </source>
</evidence>
<name>A0A3N4KBI5_9PEZI</name>
<organism evidence="1 2">
    <name type="scientific">Morchella conica CCBAS932</name>
    <dbReference type="NCBI Taxonomy" id="1392247"/>
    <lineage>
        <taxon>Eukaryota</taxon>
        <taxon>Fungi</taxon>
        <taxon>Dikarya</taxon>
        <taxon>Ascomycota</taxon>
        <taxon>Pezizomycotina</taxon>
        <taxon>Pezizomycetes</taxon>
        <taxon>Pezizales</taxon>
        <taxon>Morchellaceae</taxon>
        <taxon>Morchella</taxon>
    </lineage>
</organism>